<accession>A0A383ELK6</accession>
<proteinExistence type="predicted"/>
<name>A0A383ELK6_9ZZZZ</name>
<protein>
    <submittedName>
        <fullName evidence="1">Uncharacterized protein</fullName>
    </submittedName>
</protein>
<organism evidence="1">
    <name type="scientific">marine metagenome</name>
    <dbReference type="NCBI Taxonomy" id="408172"/>
    <lineage>
        <taxon>unclassified sequences</taxon>
        <taxon>metagenomes</taxon>
        <taxon>ecological metagenomes</taxon>
    </lineage>
</organism>
<reference evidence="1" key="1">
    <citation type="submission" date="2018-05" db="EMBL/GenBank/DDBJ databases">
        <authorList>
            <person name="Lanie J.A."/>
            <person name="Ng W.-L."/>
            <person name="Kazmierczak K.M."/>
            <person name="Andrzejewski T.M."/>
            <person name="Davidsen T.M."/>
            <person name="Wayne K.J."/>
            <person name="Tettelin H."/>
            <person name="Glass J.I."/>
            <person name="Rusch D."/>
            <person name="Podicherti R."/>
            <person name="Tsui H.-C.T."/>
            <person name="Winkler M.E."/>
        </authorList>
    </citation>
    <scope>NUCLEOTIDE SEQUENCE</scope>
</reference>
<dbReference type="EMBL" id="UINC01227030">
    <property type="protein sequence ID" value="SVE57756.1"/>
    <property type="molecule type" value="Genomic_DNA"/>
</dbReference>
<sequence>MMKFNRFKSPTQSSNPELSMELWNMIIGISGFDA</sequence>
<feature type="non-terminal residue" evidence="1">
    <location>
        <position position="34"/>
    </location>
</feature>
<gene>
    <name evidence="1" type="ORF">METZ01_LOCUS510610</name>
</gene>
<evidence type="ECO:0000313" key="1">
    <source>
        <dbReference type="EMBL" id="SVE57756.1"/>
    </source>
</evidence>
<dbReference type="AlphaFoldDB" id="A0A383ELK6"/>